<evidence type="ECO:0000313" key="1">
    <source>
        <dbReference type="EMBL" id="KUM47240.1"/>
    </source>
</evidence>
<keyword evidence="1" id="KW-0496">Mitochondrion</keyword>
<protein>
    <submittedName>
        <fullName evidence="1">Uncharacterized protein</fullName>
    </submittedName>
</protein>
<sequence>MIAENLSCCAYRRFYEKETQFACHQPAYDYTRPTQVHPGALVWSASQSLKRMRHTSSRLNLVYARISPTRIISWTHHSLHACQPPLHLRLEDIYNIRPMPPEPRHKLL</sequence>
<geneLocation type="mitochondrion" evidence="1"/>
<dbReference type="AlphaFoldDB" id="A0A117NGS1"/>
<organism evidence="1">
    <name type="scientific">Picea glauca</name>
    <name type="common">White spruce</name>
    <name type="synonym">Pinus glauca</name>
    <dbReference type="NCBI Taxonomy" id="3330"/>
    <lineage>
        <taxon>Eukaryota</taxon>
        <taxon>Viridiplantae</taxon>
        <taxon>Streptophyta</taxon>
        <taxon>Embryophyta</taxon>
        <taxon>Tracheophyta</taxon>
        <taxon>Spermatophyta</taxon>
        <taxon>Pinopsida</taxon>
        <taxon>Pinidae</taxon>
        <taxon>Conifers I</taxon>
        <taxon>Pinales</taxon>
        <taxon>Pinaceae</taxon>
        <taxon>Picea</taxon>
    </lineage>
</organism>
<accession>A0A117NGS1</accession>
<gene>
    <name evidence="1" type="ORF">ABT39_MTgene5425</name>
</gene>
<name>A0A117NGS1_PICGL</name>
<proteinExistence type="predicted"/>
<comment type="caution">
    <text evidence="1">The sequence shown here is derived from an EMBL/GenBank/DDBJ whole genome shotgun (WGS) entry which is preliminary data.</text>
</comment>
<reference evidence="1" key="1">
    <citation type="journal article" date="2015" name="Genome Biol. Evol.">
        <title>Organellar Genomes of White Spruce (Picea glauca): Assembly and Annotation.</title>
        <authorList>
            <person name="Jackman S.D."/>
            <person name="Warren R.L."/>
            <person name="Gibb E.A."/>
            <person name="Vandervalk B.P."/>
            <person name="Mohamadi H."/>
            <person name="Chu J."/>
            <person name="Raymond A."/>
            <person name="Pleasance S."/>
            <person name="Coope R."/>
            <person name="Wildung M.R."/>
            <person name="Ritland C.E."/>
            <person name="Bousquet J."/>
            <person name="Jones S.J."/>
            <person name="Bohlmann J."/>
            <person name="Birol I."/>
        </authorList>
    </citation>
    <scope>NUCLEOTIDE SEQUENCE [LARGE SCALE GENOMIC DNA]</scope>
    <source>
        <tissue evidence="1">Flushing bud</tissue>
    </source>
</reference>
<dbReference type="EMBL" id="LKAM01000007">
    <property type="protein sequence ID" value="KUM47240.1"/>
    <property type="molecule type" value="Genomic_DNA"/>
</dbReference>